<keyword evidence="2" id="KW-0472">Membrane</keyword>
<dbReference type="OrthoDB" id="4774723at2"/>
<dbReference type="PANTHER" id="PTHR37042:SF4">
    <property type="entry name" value="OUTER MEMBRANE PROTEIN RV1973"/>
    <property type="match status" value="1"/>
</dbReference>
<accession>A0A1I0UCG0</accession>
<feature type="chain" id="PRO_5038381829" evidence="3">
    <location>
        <begin position="25"/>
        <end position="159"/>
    </location>
</feature>
<reference evidence="4 5" key="1">
    <citation type="submission" date="2016-10" db="EMBL/GenBank/DDBJ databases">
        <authorList>
            <person name="de Groot N.N."/>
        </authorList>
    </citation>
    <scope>NUCLEOTIDE SEQUENCE [LARGE SCALE GENOMIC DNA]</scope>
    <source>
        <strain evidence="4 5">DSM 44908</strain>
    </source>
</reference>
<feature type="signal peptide" evidence="3">
    <location>
        <begin position="1"/>
        <end position="24"/>
    </location>
</feature>
<dbReference type="RefSeq" id="WP_068365655.1">
    <property type="nucleotide sequence ID" value="NZ_FOJN01000018.1"/>
</dbReference>
<proteinExistence type="predicted"/>
<name>A0A1I0UCG0_9NOCA</name>
<organism evidence="4 5">
    <name type="scientific">Rhodococcoides kroppenstedtii</name>
    <dbReference type="NCBI Taxonomy" id="293050"/>
    <lineage>
        <taxon>Bacteria</taxon>
        <taxon>Bacillati</taxon>
        <taxon>Actinomycetota</taxon>
        <taxon>Actinomycetes</taxon>
        <taxon>Mycobacteriales</taxon>
        <taxon>Nocardiaceae</taxon>
        <taxon>Rhodococcoides</taxon>
    </lineage>
</organism>
<dbReference type="Proteomes" id="UP000182054">
    <property type="component" value="Unassembled WGS sequence"/>
</dbReference>
<gene>
    <name evidence="4" type="ORF">SAMN05444374_11826</name>
</gene>
<dbReference type="EMBL" id="FOJN01000018">
    <property type="protein sequence ID" value="SFA61563.1"/>
    <property type="molecule type" value="Genomic_DNA"/>
</dbReference>
<evidence type="ECO:0000256" key="1">
    <source>
        <dbReference type="ARBA" id="ARBA00004370"/>
    </source>
</evidence>
<evidence type="ECO:0000256" key="2">
    <source>
        <dbReference type="ARBA" id="ARBA00023136"/>
    </source>
</evidence>
<evidence type="ECO:0000313" key="4">
    <source>
        <dbReference type="EMBL" id="SFA61563.1"/>
    </source>
</evidence>
<dbReference type="GeneID" id="85487468"/>
<dbReference type="PANTHER" id="PTHR37042">
    <property type="entry name" value="OUTER MEMBRANE PROTEIN RV1973"/>
    <property type="match status" value="1"/>
</dbReference>
<dbReference type="GO" id="GO:0016020">
    <property type="term" value="C:membrane"/>
    <property type="evidence" value="ECO:0007669"/>
    <property type="project" value="UniProtKB-SubCell"/>
</dbReference>
<keyword evidence="3" id="KW-0732">Signal</keyword>
<sequence length="159" mass="16308">MRATVTIVSLAAMAVALSATVTVAVLGHHPDGPAPSPHEDYLQAARQVVLDLTTVSAATVDEDVERISSAATGSFAAEFGSRAEDFAAVVREAAVDATGSVTEAGVETANDDTATVLVAATSTVTNASGAVAEPRTWRMRLGLVREDDRIAVASVEFVP</sequence>
<evidence type="ECO:0000313" key="5">
    <source>
        <dbReference type="Proteomes" id="UP000182054"/>
    </source>
</evidence>
<protein>
    <submittedName>
        <fullName evidence="4">Mce-associated membrane protein</fullName>
    </submittedName>
</protein>
<comment type="subcellular location">
    <subcellularLocation>
        <location evidence="1">Membrane</location>
    </subcellularLocation>
</comment>
<evidence type="ECO:0000256" key="3">
    <source>
        <dbReference type="SAM" id="SignalP"/>
    </source>
</evidence>
<dbReference type="AlphaFoldDB" id="A0A1I0UCG0"/>